<dbReference type="GO" id="GO:0016491">
    <property type="term" value="F:oxidoreductase activity"/>
    <property type="evidence" value="ECO:0007669"/>
    <property type="project" value="UniProtKB-KW"/>
</dbReference>
<dbReference type="CDD" id="cd08267">
    <property type="entry name" value="MDR1"/>
    <property type="match status" value="1"/>
</dbReference>
<reference evidence="4" key="1">
    <citation type="submission" date="2016-10" db="EMBL/GenBank/DDBJ databases">
        <authorList>
            <person name="Varghese N."/>
            <person name="Submissions S."/>
        </authorList>
    </citation>
    <scope>NUCLEOTIDE SEQUENCE [LARGE SCALE GENOMIC DNA]</scope>
    <source>
        <strain evidence="4">IBRC-M 10655</strain>
    </source>
</reference>
<gene>
    <name evidence="3" type="ORF">SAMN05192558_104192</name>
</gene>
<keyword evidence="4" id="KW-1185">Reference proteome</keyword>
<feature type="domain" description="Enoyl reductase (ER)" evidence="2">
    <location>
        <begin position="10"/>
        <end position="321"/>
    </location>
</feature>
<sequence length="323" mass="34244">MKAIVQDTYGSADVLALREIDRPVMGDNEVLIAVRAAGVDPGVWHLMTGMPYLLRILGFGLRRPKVPTRGRDVAGRVEAVGGNVTRFKPGDEVFGACEGSFAEYATAREDRLALKPASLTFDQAAAVPISGWTALQALRDAGEVKAGQHVLVIGAAGGVGTFAVQLAKAFGAEVTGVCSTTKADLVRSIGADHVIDYTREDFAESPRRYDIILDIAGNHPLSRLRPVLTPKGTLVIIGGEAGGKWTGGIGRSLRAALLSPFVAQRLRGFISKETSADLEVLAAHIEAGELTPVIERTFPLAEAAKAIRHLEEGHARGKVVLTL</sequence>
<dbReference type="SMART" id="SM00829">
    <property type="entry name" value="PKS_ER"/>
    <property type="match status" value="1"/>
</dbReference>
<dbReference type="Gene3D" id="3.40.50.720">
    <property type="entry name" value="NAD(P)-binding Rossmann-like Domain"/>
    <property type="match status" value="1"/>
</dbReference>
<dbReference type="Proteomes" id="UP000199651">
    <property type="component" value="Unassembled WGS sequence"/>
</dbReference>
<dbReference type="InterPro" id="IPR013154">
    <property type="entry name" value="ADH-like_N"/>
</dbReference>
<dbReference type="PANTHER" id="PTHR11695">
    <property type="entry name" value="ALCOHOL DEHYDROGENASE RELATED"/>
    <property type="match status" value="1"/>
</dbReference>
<dbReference type="Pfam" id="PF13602">
    <property type="entry name" value="ADH_zinc_N_2"/>
    <property type="match status" value="1"/>
</dbReference>
<name>A0A1H0LLQ9_9PSEU</name>
<dbReference type="InterPro" id="IPR036291">
    <property type="entry name" value="NAD(P)-bd_dom_sf"/>
</dbReference>
<evidence type="ECO:0000313" key="4">
    <source>
        <dbReference type="Proteomes" id="UP000199651"/>
    </source>
</evidence>
<dbReference type="InterPro" id="IPR050700">
    <property type="entry name" value="YIM1/Zinc_Alcohol_DH_Fams"/>
</dbReference>
<evidence type="ECO:0000313" key="3">
    <source>
        <dbReference type="EMBL" id="SDO68966.1"/>
    </source>
</evidence>
<protein>
    <submittedName>
        <fullName evidence="3">NADPH:quinone reductase</fullName>
    </submittedName>
</protein>
<dbReference type="AlphaFoldDB" id="A0A1H0LLQ9"/>
<dbReference type="GO" id="GO:0008270">
    <property type="term" value="F:zinc ion binding"/>
    <property type="evidence" value="ECO:0007669"/>
    <property type="project" value="InterPro"/>
</dbReference>
<evidence type="ECO:0000259" key="2">
    <source>
        <dbReference type="SMART" id="SM00829"/>
    </source>
</evidence>
<dbReference type="RefSeq" id="WP_091373456.1">
    <property type="nucleotide sequence ID" value="NZ_FNDV01000009.1"/>
</dbReference>
<dbReference type="OrthoDB" id="3727682at2"/>
<dbReference type="EMBL" id="FNJB01000004">
    <property type="protein sequence ID" value="SDO68966.1"/>
    <property type="molecule type" value="Genomic_DNA"/>
</dbReference>
<dbReference type="InterPro" id="IPR020843">
    <property type="entry name" value="ER"/>
</dbReference>
<dbReference type="Gene3D" id="3.90.180.10">
    <property type="entry name" value="Medium-chain alcohol dehydrogenases, catalytic domain"/>
    <property type="match status" value="1"/>
</dbReference>
<dbReference type="PROSITE" id="PS01162">
    <property type="entry name" value="QOR_ZETA_CRYSTAL"/>
    <property type="match status" value="1"/>
</dbReference>
<proteinExistence type="predicted"/>
<organism evidence="3 4">
    <name type="scientific">Actinokineospora alba</name>
    <dbReference type="NCBI Taxonomy" id="504798"/>
    <lineage>
        <taxon>Bacteria</taxon>
        <taxon>Bacillati</taxon>
        <taxon>Actinomycetota</taxon>
        <taxon>Actinomycetes</taxon>
        <taxon>Pseudonocardiales</taxon>
        <taxon>Pseudonocardiaceae</taxon>
        <taxon>Actinokineospora</taxon>
    </lineage>
</organism>
<evidence type="ECO:0000256" key="1">
    <source>
        <dbReference type="ARBA" id="ARBA00023002"/>
    </source>
</evidence>
<dbReference type="SUPFAM" id="SSF50129">
    <property type="entry name" value="GroES-like"/>
    <property type="match status" value="1"/>
</dbReference>
<keyword evidence="1" id="KW-0560">Oxidoreductase</keyword>
<dbReference type="SUPFAM" id="SSF51735">
    <property type="entry name" value="NAD(P)-binding Rossmann-fold domains"/>
    <property type="match status" value="1"/>
</dbReference>
<dbReference type="InterPro" id="IPR011032">
    <property type="entry name" value="GroES-like_sf"/>
</dbReference>
<accession>A0A1H0LLQ9</accession>
<dbReference type="InterPro" id="IPR002364">
    <property type="entry name" value="Quin_OxRdtase/zeta-crystal_CS"/>
</dbReference>
<dbReference type="STRING" id="504798.SAMN05421871_109105"/>
<dbReference type="PANTHER" id="PTHR11695:SF294">
    <property type="entry name" value="RETICULON-4-INTERACTING PROTEIN 1, MITOCHONDRIAL"/>
    <property type="match status" value="1"/>
</dbReference>
<dbReference type="Pfam" id="PF08240">
    <property type="entry name" value="ADH_N"/>
    <property type="match status" value="1"/>
</dbReference>